<name>A0A4Q2DPA2_9AGAR</name>
<feature type="compositionally biased region" description="Acidic residues" evidence="1">
    <location>
        <begin position="182"/>
        <end position="191"/>
    </location>
</feature>
<comment type="caution">
    <text evidence="3">The sequence shown here is derived from an EMBL/GenBank/DDBJ whole genome shotgun (WGS) entry which is preliminary data.</text>
</comment>
<sequence>MDASLLTILQTVVKERSSSKKGQQPNEKSQQSCLEWLQSLILPTNSDDPEGFTPPDCVMAASTVDLLSLRTSILRRNVKTAYHKLDVNQPLATALRDTRFVEFPTIEVWEEFKGAIVDLQGRVNQLDEEDEPPMKRRRLDKKTAKERISGLLGGYGSDESEEEDEKEAEEKKNVLSLLGDYSDGEEEDGEVQETAVGTEDAGELSGNDEDEEGELEPAALLELLRQVKKDSAQWAAPDLGMEDDVLEWGDLSDADAEGEDDTGHEEEE</sequence>
<feature type="compositionally biased region" description="Acidic residues" evidence="1">
    <location>
        <begin position="240"/>
        <end position="268"/>
    </location>
</feature>
<evidence type="ECO:0000313" key="4">
    <source>
        <dbReference type="Proteomes" id="UP000290288"/>
    </source>
</evidence>
<feature type="region of interest" description="Disordered" evidence="1">
    <location>
        <begin position="235"/>
        <end position="268"/>
    </location>
</feature>
<dbReference type="InterPro" id="IPR057721">
    <property type="entry name" value="BCD1_alpha/beta"/>
</dbReference>
<feature type="compositionally biased region" description="Acidic residues" evidence="1">
    <location>
        <begin position="158"/>
        <end position="167"/>
    </location>
</feature>
<reference evidence="3 4" key="1">
    <citation type="submission" date="2019-01" db="EMBL/GenBank/DDBJ databases">
        <title>Draft genome sequence of Psathyrella aberdarensis IHI B618.</title>
        <authorList>
            <person name="Buettner E."/>
            <person name="Kellner H."/>
        </authorList>
    </citation>
    <scope>NUCLEOTIDE SEQUENCE [LARGE SCALE GENOMIC DNA]</scope>
    <source>
        <strain evidence="3 4">IHI B618</strain>
    </source>
</reference>
<dbReference type="Pfam" id="PF25790">
    <property type="entry name" value="BCD1"/>
    <property type="match status" value="1"/>
</dbReference>
<evidence type="ECO:0000259" key="2">
    <source>
        <dbReference type="Pfam" id="PF25790"/>
    </source>
</evidence>
<accession>A0A4Q2DPA2</accession>
<proteinExistence type="predicted"/>
<feature type="compositionally biased region" description="Acidic residues" evidence="1">
    <location>
        <begin position="200"/>
        <end position="215"/>
    </location>
</feature>
<dbReference type="Proteomes" id="UP000290288">
    <property type="component" value="Unassembled WGS sequence"/>
</dbReference>
<feature type="domain" description="BCD1 alpha/beta" evidence="2">
    <location>
        <begin position="2"/>
        <end position="113"/>
    </location>
</feature>
<organism evidence="3 4">
    <name type="scientific">Candolleomyces aberdarensis</name>
    <dbReference type="NCBI Taxonomy" id="2316362"/>
    <lineage>
        <taxon>Eukaryota</taxon>
        <taxon>Fungi</taxon>
        <taxon>Dikarya</taxon>
        <taxon>Basidiomycota</taxon>
        <taxon>Agaricomycotina</taxon>
        <taxon>Agaricomycetes</taxon>
        <taxon>Agaricomycetidae</taxon>
        <taxon>Agaricales</taxon>
        <taxon>Agaricineae</taxon>
        <taxon>Psathyrellaceae</taxon>
        <taxon>Candolleomyces</taxon>
    </lineage>
</organism>
<feature type="region of interest" description="Disordered" evidence="1">
    <location>
        <begin position="149"/>
        <end position="217"/>
    </location>
</feature>
<dbReference type="EMBL" id="SDEE01000118">
    <property type="protein sequence ID" value="RXW21181.1"/>
    <property type="molecule type" value="Genomic_DNA"/>
</dbReference>
<protein>
    <recommendedName>
        <fullName evidence="2">BCD1 alpha/beta domain-containing protein</fullName>
    </recommendedName>
</protein>
<gene>
    <name evidence="3" type="ORF">EST38_g4679</name>
</gene>
<dbReference type="OrthoDB" id="272357at2759"/>
<evidence type="ECO:0000313" key="3">
    <source>
        <dbReference type="EMBL" id="RXW21181.1"/>
    </source>
</evidence>
<dbReference type="STRING" id="2316362.A0A4Q2DPA2"/>
<evidence type="ECO:0000256" key="1">
    <source>
        <dbReference type="SAM" id="MobiDB-lite"/>
    </source>
</evidence>
<keyword evidence="4" id="KW-1185">Reference proteome</keyword>
<dbReference type="AlphaFoldDB" id="A0A4Q2DPA2"/>